<accession>A0A8C4D9T2</accession>
<dbReference type="InterPro" id="IPR018000">
    <property type="entry name" value="Neurotransmitter_ion_chnl_CS"/>
</dbReference>
<keyword evidence="7" id="KW-0770">Synapse</keyword>
<dbReference type="InterPro" id="IPR038050">
    <property type="entry name" value="Neuro_actylchol_rec"/>
</dbReference>
<dbReference type="GO" id="GO:0022848">
    <property type="term" value="F:acetylcholine-gated monoatomic cation-selective channel activity"/>
    <property type="evidence" value="ECO:0007669"/>
    <property type="project" value="InterPro"/>
</dbReference>
<dbReference type="CDD" id="cd19064">
    <property type="entry name" value="LGIC_TM_nAChR"/>
    <property type="match status" value="1"/>
</dbReference>
<keyword evidence="15 19" id="KW-0407">Ion channel</keyword>
<evidence type="ECO:0000256" key="4">
    <source>
        <dbReference type="ARBA" id="ARBA00022692"/>
    </source>
</evidence>
<dbReference type="InterPro" id="IPR002394">
    <property type="entry name" value="Nicotinic_acetylcholine_rcpt"/>
</dbReference>
<dbReference type="CDD" id="cd19029">
    <property type="entry name" value="LGIC_ECD_nAChR_G"/>
    <property type="match status" value="1"/>
</dbReference>
<dbReference type="Proteomes" id="UP000694389">
    <property type="component" value="Unassembled WGS sequence"/>
</dbReference>
<evidence type="ECO:0000256" key="1">
    <source>
        <dbReference type="ARBA" id="ARBA00003328"/>
    </source>
</evidence>
<dbReference type="PROSITE" id="PS00236">
    <property type="entry name" value="NEUROTR_ION_CHANNEL"/>
    <property type="match status" value="1"/>
</dbReference>
<keyword evidence="2 19" id="KW-0813">Transport</keyword>
<evidence type="ECO:0000256" key="3">
    <source>
        <dbReference type="ARBA" id="ARBA00022475"/>
    </source>
</evidence>
<keyword evidence="5" id="KW-0732">Signal</keyword>
<evidence type="ECO:0000256" key="6">
    <source>
        <dbReference type="ARBA" id="ARBA00022989"/>
    </source>
</evidence>
<feature type="transmembrane region" description="Helical" evidence="19">
    <location>
        <begin position="264"/>
        <end position="283"/>
    </location>
</feature>
<reference evidence="22" key="1">
    <citation type="submission" date="2025-08" db="UniProtKB">
        <authorList>
            <consortium name="Ensembl"/>
        </authorList>
    </citation>
    <scope>IDENTIFICATION</scope>
</reference>
<dbReference type="InterPro" id="IPR036734">
    <property type="entry name" value="Neur_chan_lig-bd_sf"/>
</dbReference>
<dbReference type="AlphaFoldDB" id="A0A8C4D9T2"/>
<keyword evidence="3" id="KW-1003">Cell membrane</keyword>
<feature type="transmembrane region" description="Helical" evidence="19">
    <location>
        <begin position="295"/>
        <end position="316"/>
    </location>
</feature>
<dbReference type="InterPro" id="IPR036719">
    <property type="entry name" value="Neuro-gated_channel_TM_sf"/>
</dbReference>
<dbReference type="Pfam" id="PF02931">
    <property type="entry name" value="Neur_chan_LBD"/>
    <property type="match status" value="1"/>
</dbReference>
<keyword evidence="8 19" id="KW-0406">Ion transport</keyword>
<sequence length="517" mass="58884">VTSAVNLEGELFKDLMKGYNKNVRPMEKSGDITHVDIKMTLTNLISLNEKEEALTTSVWIEMQWCDYRLRWDQPPKSALYGNITSQLRVPSKSIWLPDVILENNVDGQFEVALYCNALVSSDGCVYWLPPAIYRSACAITVNYFPFDWQNCTMVFRSQTYSANEIELVLKEEDNHTLEWVDIDPEAFTENGEWVIKHRPAKKVINTQYTKDELGYQELVFFLIIQRKPLFYIINIIAPCVLFSSLCLLVYYLPAKAGGQKCTMSIATLLGQTVFLLLIAKKVPETSRAVPLIGKYLMFVMSVTTMVVMNCVIVLNVSLRTPNTHRMTDKILLNILPRLLRMQMRPWTPNNGGNGVFLIPCRRRSSMTLITKAEEYVMKTARSELMFARLKERNGLMKSVLEKLHDGLEAGTAEQLSISLAKASPELKKCVASCKHIAETARQHSDFQNENEEWFLVARVIDRVCFIVMVSVFFIGTIGIFLMGHFNQPPSSPFLGDPKRYLPPINNLTDLTETNFLG</sequence>
<keyword evidence="6 19" id="KW-1133">Transmembrane helix</keyword>
<evidence type="ECO:0000256" key="2">
    <source>
        <dbReference type="ARBA" id="ARBA00022448"/>
    </source>
</evidence>
<dbReference type="InterPro" id="IPR006029">
    <property type="entry name" value="Neurotrans-gated_channel_TM"/>
</dbReference>
<keyword evidence="14" id="KW-1071">Ligand-gated ion channel</keyword>
<evidence type="ECO:0000256" key="8">
    <source>
        <dbReference type="ARBA" id="ARBA00023065"/>
    </source>
</evidence>
<evidence type="ECO:0000256" key="13">
    <source>
        <dbReference type="ARBA" id="ARBA00023257"/>
    </source>
</evidence>
<dbReference type="SUPFAM" id="SSF63712">
    <property type="entry name" value="Nicotinic receptor ligand binding domain-like"/>
    <property type="match status" value="1"/>
</dbReference>
<dbReference type="Pfam" id="PF02932">
    <property type="entry name" value="Neur_chan_memb"/>
    <property type="match status" value="1"/>
</dbReference>
<dbReference type="Ensembl" id="ENSDLAT00005000646.2">
    <property type="protein sequence ID" value="ENSDLAP00005000604.1"/>
    <property type="gene ID" value="ENSDLAG00005000305.2"/>
</dbReference>
<comment type="similarity">
    <text evidence="19">Belongs to the ligand-gated ion channel (TC 1.A.9) family.</text>
</comment>
<evidence type="ECO:0000256" key="18">
    <source>
        <dbReference type="ARBA" id="ARBA00036239"/>
    </source>
</evidence>
<gene>
    <name evidence="22" type="primary">chrng</name>
</gene>
<evidence type="ECO:0000313" key="22">
    <source>
        <dbReference type="Ensembl" id="ENSDLAP00005000604.1"/>
    </source>
</evidence>
<keyword evidence="23" id="KW-1185">Reference proteome</keyword>
<evidence type="ECO:0000256" key="7">
    <source>
        <dbReference type="ARBA" id="ARBA00023018"/>
    </source>
</evidence>
<evidence type="ECO:0000256" key="19">
    <source>
        <dbReference type="RuleBase" id="RU000687"/>
    </source>
</evidence>
<feature type="domain" description="Neurotransmitter-gated ion-channel transmembrane" evidence="21">
    <location>
        <begin position="235"/>
        <end position="480"/>
    </location>
</feature>
<dbReference type="Gene3D" id="1.20.58.390">
    <property type="entry name" value="Neurotransmitter-gated ion-channel transmembrane domain"/>
    <property type="match status" value="2"/>
</dbReference>
<organism evidence="22 23">
    <name type="scientific">Dicentrarchus labrax</name>
    <name type="common">European seabass</name>
    <name type="synonym">Morone labrax</name>
    <dbReference type="NCBI Taxonomy" id="13489"/>
    <lineage>
        <taxon>Eukaryota</taxon>
        <taxon>Metazoa</taxon>
        <taxon>Chordata</taxon>
        <taxon>Craniata</taxon>
        <taxon>Vertebrata</taxon>
        <taxon>Euteleostomi</taxon>
        <taxon>Actinopterygii</taxon>
        <taxon>Neopterygii</taxon>
        <taxon>Teleostei</taxon>
        <taxon>Neoteleostei</taxon>
        <taxon>Acanthomorphata</taxon>
        <taxon>Eupercaria</taxon>
        <taxon>Moronidae</taxon>
        <taxon>Dicentrarchus</taxon>
    </lineage>
</organism>
<keyword evidence="4 19" id="KW-0812">Transmembrane</keyword>
<comment type="subcellular location">
    <subcellularLocation>
        <location evidence="16">Postsynaptic cell membrane</location>
        <topology evidence="16">Multi-pass membrane protein</topology>
    </subcellularLocation>
</comment>
<dbReference type="InterPro" id="IPR006202">
    <property type="entry name" value="Neur_chan_lig-bd"/>
</dbReference>
<proteinExistence type="inferred from homology"/>
<feature type="domain" description="Neurotransmitter-gated ion-channel ligand-binding" evidence="20">
    <location>
        <begin position="9"/>
        <end position="228"/>
    </location>
</feature>
<evidence type="ECO:0000256" key="10">
    <source>
        <dbReference type="ARBA" id="ARBA00023157"/>
    </source>
</evidence>
<dbReference type="Gene3D" id="2.70.170.10">
    <property type="entry name" value="Neurotransmitter-gated ion-channel ligand-binding domain"/>
    <property type="match status" value="1"/>
</dbReference>
<dbReference type="PRINTS" id="PR00254">
    <property type="entry name" value="NICOTINICR"/>
</dbReference>
<feature type="transmembrane region" description="Helical" evidence="19">
    <location>
        <begin position="463"/>
        <end position="485"/>
    </location>
</feature>
<comment type="catalytic activity">
    <reaction evidence="17">
        <text>K(+)(in) = K(+)(out)</text>
        <dbReference type="Rhea" id="RHEA:29463"/>
        <dbReference type="ChEBI" id="CHEBI:29103"/>
    </reaction>
</comment>
<keyword evidence="11" id="KW-0675">Receptor</keyword>
<comment type="catalytic activity">
    <reaction evidence="18">
        <text>Na(+)(in) = Na(+)(out)</text>
        <dbReference type="Rhea" id="RHEA:34963"/>
        <dbReference type="ChEBI" id="CHEBI:29101"/>
    </reaction>
</comment>
<dbReference type="GO" id="GO:0004888">
    <property type="term" value="F:transmembrane signaling receptor activity"/>
    <property type="evidence" value="ECO:0007669"/>
    <property type="project" value="InterPro"/>
</dbReference>
<evidence type="ECO:0000313" key="23">
    <source>
        <dbReference type="Proteomes" id="UP000694389"/>
    </source>
</evidence>
<keyword evidence="10" id="KW-1015">Disulfide bond</keyword>
<comment type="function">
    <text evidence="1">After binding acetylcholine, the AChR responds by an extensive change in conformation that affects all subunits and leads to opening of an ion-conducting channel across the plasma membrane.</text>
</comment>
<keyword evidence="9 19" id="KW-0472">Membrane</keyword>
<evidence type="ECO:0000259" key="20">
    <source>
        <dbReference type="Pfam" id="PF02931"/>
    </source>
</evidence>
<dbReference type="GeneTree" id="ENSGT00940000160041"/>
<evidence type="ECO:0000256" key="11">
    <source>
        <dbReference type="ARBA" id="ARBA00023170"/>
    </source>
</evidence>
<name>A0A8C4D9T2_DICLA</name>
<evidence type="ECO:0000256" key="5">
    <source>
        <dbReference type="ARBA" id="ARBA00022729"/>
    </source>
</evidence>
<dbReference type="PRINTS" id="PR00252">
    <property type="entry name" value="NRIONCHANNEL"/>
</dbReference>
<evidence type="ECO:0000256" key="15">
    <source>
        <dbReference type="ARBA" id="ARBA00023303"/>
    </source>
</evidence>
<dbReference type="InterPro" id="IPR006201">
    <property type="entry name" value="Neur_channel"/>
</dbReference>
<dbReference type="PANTHER" id="PTHR18945">
    <property type="entry name" value="NEUROTRANSMITTER GATED ION CHANNEL"/>
    <property type="match status" value="1"/>
</dbReference>
<feature type="transmembrane region" description="Helical" evidence="19">
    <location>
        <begin position="229"/>
        <end position="252"/>
    </location>
</feature>
<keyword evidence="12" id="KW-0325">Glycoprotein</keyword>
<evidence type="ECO:0000256" key="9">
    <source>
        <dbReference type="ARBA" id="ARBA00023136"/>
    </source>
</evidence>
<evidence type="ECO:0000256" key="16">
    <source>
        <dbReference type="ARBA" id="ARBA00034104"/>
    </source>
</evidence>
<evidence type="ECO:0000259" key="21">
    <source>
        <dbReference type="Pfam" id="PF02932"/>
    </source>
</evidence>
<dbReference type="FunFam" id="1.20.58.390:FF:000010">
    <property type="entry name" value="Nicotinic acetylcholine receptor subunit epsilon"/>
    <property type="match status" value="1"/>
</dbReference>
<evidence type="ECO:0000256" key="12">
    <source>
        <dbReference type="ARBA" id="ARBA00023180"/>
    </source>
</evidence>
<dbReference type="SUPFAM" id="SSF90112">
    <property type="entry name" value="Neurotransmitter-gated ion-channel transmembrane pore"/>
    <property type="match status" value="1"/>
</dbReference>
<evidence type="ECO:0000256" key="14">
    <source>
        <dbReference type="ARBA" id="ARBA00023286"/>
    </source>
</evidence>
<keyword evidence="13" id="KW-0628">Postsynaptic cell membrane</keyword>
<reference evidence="22" key="2">
    <citation type="submission" date="2025-09" db="UniProtKB">
        <authorList>
            <consortium name="Ensembl"/>
        </authorList>
    </citation>
    <scope>IDENTIFICATION</scope>
</reference>
<protein>
    <submittedName>
        <fullName evidence="22">Cholinergic receptor, nicotinic, gamma</fullName>
    </submittedName>
</protein>
<dbReference type="FunFam" id="2.70.170.10:FF:000012">
    <property type="entry name" value="Nicotinic acetylcholine receptor subunit gamma"/>
    <property type="match status" value="1"/>
</dbReference>
<evidence type="ECO:0000256" key="17">
    <source>
        <dbReference type="ARBA" id="ARBA00034430"/>
    </source>
</evidence>
<dbReference type="GO" id="GO:0045211">
    <property type="term" value="C:postsynaptic membrane"/>
    <property type="evidence" value="ECO:0007669"/>
    <property type="project" value="UniProtKB-SubCell"/>
</dbReference>